<gene>
    <name evidence="1" type="ORF">METZ01_LOCUS509642</name>
</gene>
<dbReference type="AlphaFoldDB" id="A0A383EL22"/>
<protein>
    <submittedName>
        <fullName evidence="1">Uncharacterized protein</fullName>
    </submittedName>
</protein>
<accession>A0A383EL22</accession>
<proteinExistence type="predicted"/>
<evidence type="ECO:0000313" key="1">
    <source>
        <dbReference type="EMBL" id="SVE56788.1"/>
    </source>
</evidence>
<name>A0A383EL22_9ZZZZ</name>
<sequence length="51" mass="6004">MVVYSVFKLKICIGASDLLPIEIEKRDLLFLFIRTISVEFPPHVTVVRYFF</sequence>
<reference evidence="1" key="1">
    <citation type="submission" date="2018-05" db="EMBL/GenBank/DDBJ databases">
        <authorList>
            <person name="Lanie J.A."/>
            <person name="Ng W.-L."/>
            <person name="Kazmierczak K.M."/>
            <person name="Andrzejewski T.M."/>
            <person name="Davidsen T.M."/>
            <person name="Wayne K.J."/>
            <person name="Tettelin H."/>
            <person name="Glass J.I."/>
            <person name="Rusch D."/>
            <person name="Podicherti R."/>
            <person name="Tsui H.-C.T."/>
            <person name="Winkler M.E."/>
        </authorList>
    </citation>
    <scope>NUCLEOTIDE SEQUENCE</scope>
</reference>
<dbReference type="EMBL" id="UINC01226341">
    <property type="protein sequence ID" value="SVE56788.1"/>
    <property type="molecule type" value="Genomic_DNA"/>
</dbReference>
<organism evidence="1">
    <name type="scientific">marine metagenome</name>
    <dbReference type="NCBI Taxonomy" id="408172"/>
    <lineage>
        <taxon>unclassified sequences</taxon>
        <taxon>metagenomes</taxon>
        <taxon>ecological metagenomes</taxon>
    </lineage>
</organism>